<feature type="domain" description="Xylanolytic transcriptional activator regulatory" evidence="2">
    <location>
        <begin position="187"/>
        <end position="259"/>
    </location>
</feature>
<dbReference type="EMBL" id="JAGMUU010000011">
    <property type="protein sequence ID" value="KAH7142766.1"/>
    <property type="molecule type" value="Genomic_DNA"/>
</dbReference>
<accession>A0A9P9J1Y4</accession>
<reference evidence="3" key="1">
    <citation type="journal article" date="2021" name="Nat. Commun.">
        <title>Genetic determinants of endophytism in the Arabidopsis root mycobiome.</title>
        <authorList>
            <person name="Mesny F."/>
            <person name="Miyauchi S."/>
            <person name="Thiergart T."/>
            <person name="Pickel B."/>
            <person name="Atanasova L."/>
            <person name="Karlsson M."/>
            <person name="Huettel B."/>
            <person name="Barry K.W."/>
            <person name="Haridas S."/>
            <person name="Chen C."/>
            <person name="Bauer D."/>
            <person name="Andreopoulos W."/>
            <person name="Pangilinan J."/>
            <person name="LaButti K."/>
            <person name="Riley R."/>
            <person name="Lipzen A."/>
            <person name="Clum A."/>
            <person name="Drula E."/>
            <person name="Henrissat B."/>
            <person name="Kohler A."/>
            <person name="Grigoriev I.V."/>
            <person name="Martin F.M."/>
            <person name="Hacquard S."/>
        </authorList>
    </citation>
    <scope>NUCLEOTIDE SEQUENCE</scope>
    <source>
        <strain evidence="3">MPI-CAGE-AT-0021</strain>
    </source>
</reference>
<dbReference type="SMART" id="SM00906">
    <property type="entry name" value="Fungal_trans"/>
    <property type="match status" value="1"/>
</dbReference>
<dbReference type="GO" id="GO:0006351">
    <property type="term" value="P:DNA-templated transcription"/>
    <property type="evidence" value="ECO:0007669"/>
    <property type="project" value="InterPro"/>
</dbReference>
<sequence>MFNAFSPWSASLATPRSFQRQLSRRKQQSTGYSSVLFSFYHFVSAEMLLSLDQDDSICLEQRGCLHLPPKPVLYELIRQYFLHVHPTLPLINERNFWALYNAQPSAVTLAERIPLAVLQAMIFLACPFISKSTLADMGFPSARQARSRFYSVAKTLFYVQEQRDDVASAQVALMLTYHAPSIYDRTSSYWLNTAIHFATMAGANKYESTSIEAKRRTTLKRLWWCCILRDRIMALGLRRSLQIKPTDFDFSQPGILEEDIKDEIAFSEVYDPVTKRHLAHLTVSLCEMAVAMNETLLVCYPSEMEANKHQRTPQELRDLFLRLDEWHQTAAAKFQVPVRLPGMHESLTLFANALYIYFFTAKACLNNHIVNLVTNHSSENLYETWFASEEVTDSLQSITRSFIDLKENDLARFLPNTFVAFALLPLLWQISHSGIKHDDGLCAEQDDLGDLCEVVKEFSSLYETTDSLLECVGMEGQV</sequence>
<dbReference type="InterPro" id="IPR052761">
    <property type="entry name" value="Fungal_Detox/Toxin_TFs"/>
</dbReference>
<comment type="caution">
    <text evidence="3">The sequence shown here is derived from an EMBL/GenBank/DDBJ whole genome shotgun (WGS) entry which is preliminary data.</text>
</comment>
<dbReference type="GO" id="GO:0003677">
    <property type="term" value="F:DNA binding"/>
    <property type="evidence" value="ECO:0007669"/>
    <property type="project" value="InterPro"/>
</dbReference>
<name>A0A9P9J1Y4_9HYPO</name>
<dbReference type="Proteomes" id="UP000717696">
    <property type="component" value="Unassembled WGS sequence"/>
</dbReference>
<evidence type="ECO:0000259" key="2">
    <source>
        <dbReference type="SMART" id="SM00906"/>
    </source>
</evidence>
<dbReference type="PANTHER" id="PTHR47425">
    <property type="entry name" value="FARB-RELATED"/>
    <property type="match status" value="1"/>
</dbReference>
<dbReference type="InterPro" id="IPR007219">
    <property type="entry name" value="XnlR_reg_dom"/>
</dbReference>
<evidence type="ECO:0000313" key="3">
    <source>
        <dbReference type="EMBL" id="KAH7142766.1"/>
    </source>
</evidence>
<dbReference type="PANTHER" id="PTHR47425:SF2">
    <property type="entry name" value="FARB-RELATED"/>
    <property type="match status" value="1"/>
</dbReference>
<organism evidence="3 4">
    <name type="scientific">Dactylonectria estremocensis</name>
    <dbReference type="NCBI Taxonomy" id="1079267"/>
    <lineage>
        <taxon>Eukaryota</taxon>
        <taxon>Fungi</taxon>
        <taxon>Dikarya</taxon>
        <taxon>Ascomycota</taxon>
        <taxon>Pezizomycotina</taxon>
        <taxon>Sordariomycetes</taxon>
        <taxon>Hypocreomycetidae</taxon>
        <taxon>Hypocreales</taxon>
        <taxon>Nectriaceae</taxon>
        <taxon>Dactylonectria</taxon>
    </lineage>
</organism>
<dbReference type="GO" id="GO:0008270">
    <property type="term" value="F:zinc ion binding"/>
    <property type="evidence" value="ECO:0007669"/>
    <property type="project" value="InterPro"/>
</dbReference>
<keyword evidence="1" id="KW-0539">Nucleus</keyword>
<evidence type="ECO:0000313" key="4">
    <source>
        <dbReference type="Proteomes" id="UP000717696"/>
    </source>
</evidence>
<dbReference type="CDD" id="cd12148">
    <property type="entry name" value="fungal_TF_MHR"/>
    <property type="match status" value="1"/>
</dbReference>
<keyword evidence="4" id="KW-1185">Reference proteome</keyword>
<dbReference type="AlphaFoldDB" id="A0A9P9J1Y4"/>
<evidence type="ECO:0000256" key="1">
    <source>
        <dbReference type="ARBA" id="ARBA00023242"/>
    </source>
</evidence>
<dbReference type="OrthoDB" id="5121955at2759"/>
<proteinExistence type="predicted"/>
<dbReference type="Pfam" id="PF04082">
    <property type="entry name" value="Fungal_trans"/>
    <property type="match status" value="1"/>
</dbReference>
<gene>
    <name evidence="3" type="ORF">B0J13DRAFT_445411</name>
</gene>
<protein>
    <submittedName>
        <fullName evidence="3">Fungal-specific transcription factor domain-containing protein</fullName>
    </submittedName>
</protein>